<dbReference type="RefSeq" id="WP_140847583.1">
    <property type="nucleotide sequence ID" value="NZ_RCZC01000001.1"/>
</dbReference>
<dbReference type="GO" id="GO:0006935">
    <property type="term" value="P:chemotaxis"/>
    <property type="evidence" value="ECO:0007669"/>
    <property type="project" value="InterPro"/>
</dbReference>
<evidence type="ECO:0000259" key="6">
    <source>
        <dbReference type="PROSITE" id="PS50113"/>
    </source>
</evidence>
<dbReference type="EMBL" id="RCZC01000001">
    <property type="protein sequence ID" value="TPG56430.1"/>
    <property type="molecule type" value="Genomic_DNA"/>
</dbReference>
<dbReference type="InterPro" id="IPR013656">
    <property type="entry name" value="PAS_4"/>
</dbReference>
<gene>
    <name evidence="7" type="ORF">EAH76_02455</name>
</gene>
<keyword evidence="1 3" id="KW-0807">Transducer</keyword>
<dbReference type="InterPro" id="IPR004089">
    <property type="entry name" value="MCPsignal_dom"/>
</dbReference>
<dbReference type="Proteomes" id="UP000319931">
    <property type="component" value="Unassembled WGS sequence"/>
</dbReference>
<evidence type="ECO:0000256" key="2">
    <source>
        <dbReference type="ARBA" id="ARBA00029447"/>
    </source>
</evidence>
<dbReference type="PRINTS" id="PR00260">
    <property type="entry name" value="CHEMTRNSDUCR"/>
</dbReference>
<dbReference type="GO" id="GO:0016020">
    <property type="term" value="C:membrane"/>
    <property type="evidence" value="ECO:0007669"/>
    <property type="project" value="InterPro"/>
</dbReference>
<dbReference type="Pfam" id="PF00015">
    <property type="entry name" value="MCPsignal"/>
    <property type="match status" value="1"/>
</dbReference>
<accession>A0A502G4R5</accession>
<dbReference type="AlphaFoldDB" id="A0A502G4R5"/>
<name>A0A502G4R5_9SPHN</name>
<comment type="similarity">
    <text evidence="2">Belongs to the methyl-accepting chemotaxis (MCP) protein family.</text>
</comment>
<proteinExistence type="inferred from homology"/>
<dbReference type="InterPro" id="IPR035965">
    <property type="entry name" value="PAS-like_dom_sf"/>
</dbReference>
<dbReference type="InterPro" id="IPR000700">
    <property type="entry name" value="PAS-assoc_C"/>
</dbReference>
<dbReference type="GO" id="GO:0007165">
    <property type="term" value="P:signal transduction"/>
    <property type="evidence" value="ECO:0007669"/>
    <property type="project" value="UniProtKB-KW"/>
</dbReference>
<dbReference type="PANTHER" id="PTHR32089:SF112">
    <property type="entry name" value="LYSOZYME-LIKE PROTEIN-RELATED"/>
    <property type="match status" value="1"/>
</dbReference>
<dbReference type="CDD" id="cd00130">
    <property type="entry name" value="PAS"/>
    <property type="match status" value="1"/>
</dbReference>
<feature type="domain" description="PAC" evidence="6">
    <location>
        <begin position="82"/>
        <end position="136"/>
    </location>
</feature>
<evidence type="ECO:0000313" key="8">
    <source>
        <dbReference type="Proteomes" id="UP000319931"/>
    </source>
</evidence>
<dbReference type="PANTHER" id="PTHR32089">
    <property type="entry name" value="METHYL-ACCEPTING CHEMOTAXIS PROTEIN MCPB"/>
    <property type="match status" value="1"/>
</dbReference>
<reference evidence="7 8" key="1">
    <citation type="journal article" date="2019" name="Environ. Microbiol.">
        <title>Species interactions and distinct microbial communities in high Arctic permafrost affected cryosols are associated with the CH4 and CO2 gas fluxes.</title>
        <authorList>
            <person name="Altshuler I."/>
            <person name="Hamel J."/>
            <person name="Turney S."/>
            <person name="Magnuson E."/>
            <person name="Levesque R."/>
            <person name="Greer C."/>
            <person name="Whyte L.G."/>
        </authorList>
    </citation>
    <scope>NUCLEOTIDE SEQUENCE [LARGE SCALE GENOMIC DNA]</scope>
    <source>
        <strain evidence="7 8">E6.1</strain>
    </source>
</reference>
<dbReference type="PROSITE" id="PS50111">
    <property type="entry name" value="CHEMOTAXIS_TRANSDUC_2"/>
    <property type="match status" value="1"/>
</dbReference>
<dbReference type="InterPro" id="IPR004090">
    <property type="entry name" value="Chemotax_Me-accpt_rcpt"/>
</dbReference>
<comment type="caution">
    <text evidence="7">The sequence shown here is derived from an EMBL/GenBank/DDBJ whole genome shotgun (WGS) entry which is preliminary data.</text>
</comment>
<feature type="domain" description="Methyl-accepting transducer" evidence="4">
    <location>
        <begin position="141"/>
        <end position="221"/>
    </location>
</feature>
<dbReference type="Pfam" id="PF08448">
    <property type="entry name" value="PAS_4"/>
    <property type="match status" value="1"/>
</dbReference>
<dbReference type="SUPFAM" id="SSF58104">
    <property type="entry name" value="Methyl-accepting chemotaxis protein (MCP) signaling domain"/>
    <property type="match status" value="1"/>
</dbReference>
<dbReference type="SUPFAM" id="SSF55785">
    <property type="entry name" value="PYP-like sensor domain (PAS domain)"/>
    <property type="match status" value="1"/>
</dbReference>
<evidence type="ECO:0000259" key="5">
    <source>
        <dbReference type="PROSITE" id="PS50112"/>
    </source>
</evidence>
<dbReference type="Gene3D" id="3.30.450.20">
    <property type="entry name" value="PAS domain"/>
    <property type="match status" value="1"/>
</dbReference>
<dbReference type="InterPro" id="IPR000014">
    <property type="entry name" value="PAS"/>
</dbReference>
<evidence type="ECO:0000256" key="3">
    <source>
        <dbReference type="PROSITE-ProRule" id="PRU00284"/>
    </source>
</evidence>
<sequence length="221" mass="24554">MTGDESRPTDAYCRAAWDAVCRSQAVVEFDAAGIITWANETFLRLVGYRREQLIGRHHRMLCFPDYVEGADYLAFWRKLQAGEFDRGVYPRRRGDGSKVWLQATYTPLLRDGAVDRILKIASDVTTQVRLERALENRERALRSTVTDLSEIVETISTIAGQTNLLALNASIEAARAGGAGQGFAVVAGEVKRLASDTRAATDRASRMVEHYAVRPDDDADD</sequence>
<protein>
    <submittedName>
        <fullName evidence="7">PAS domain S-box protein</fullName>
    </submittedName>
</protein>
<feature type="domain" description="PAS" evidence="5">
    <location>
        <begin position="26"/>
        <end position="56"/>
    </location>
</feature>
<dbReference type="OrthoDB" id="9765776at2"/>
<organism evidence="7 8">
    <name type="scientific">Sphingomonas glacialis</name>
    <dbReference type="NCBI Taxonomy" id="658225"/>
    <lineage>
        <taxon>Bacteria</taxon>
        <taxon>Pseudomonadati</taxon>
        <taxon>Pseudomonadota</taxon>
        <taxon>Alphaproteobacteria</taxon>
        <taxon>Sphingomonadales</taxon>
        <taxon>Sphingomonadaceae</taxon>
        <taxon>Sphingomonas</taxon>
    </lineage>
</organism>
<dbReference type="Gene3D" id="6.10.250.3200">
    <property type="match status" value="1"/>
</dbReference>
<dbReference type="PROSITE" id="PS50112">
    <property type="entry name" value="PAS"/>
    <property type="match status" value="1"/>
</dbReference>
<evidence type="ECO:0000256" key="1">
    <source>
        <dbReference type="ARBA" id="ARBA00023224"/>
    </source>
</evidence>
<evidence type="ECO:0000259" key="4">
    <source>
        <dbReference type="PROSITE" id="PS50111"/>
    </source>
</evidence>
<evidence type="ECO:0000313" key="7">
    <source>
        <dbReference type="EMBL" id="TPG56430.1"/>
    </source>
</evidence>
<dbReference type="GO" id="GO:0004888">
    <property type="term" value="F:transmembrane signaling receptor activity"/>
    <property type="evidence" value="ECO:0007669"/>
    <property type="project" value="InterPro"/>
</dbReference>
<keyword evidence="8" id="KW-1185">Reference proteome</keyword>
<dbReference type="NCBIfam" id="TIGR00229">
    <property type="entry name" value="sensory_box"/>
    <property type="match status" value="1"/>
</dbReference>
<dbReference type="PROSITE" id="PS50113">
    <property type="entry name" value="PAC"/>
    <property type="match status" value="1"/>
</dbReference>